<evidence type="ECO:0000313" key="2">
    <source>
        <dbReference type="Proteomes" id="UP000277204"/>
    </source>
</evidence>
<proteinExistence type="predicted"/>
<dbReference type="EMBL" id="UZAI01000010">
    <property type="protein sequence ID" value="VDO26052.1"/>
    <property type="molecule type" value="Genomic_DNA"/>
</dbReference>
<reference evidence="1 2" key="1">
    <citation type="submission" date="2018-11" db="EMBL/GenBank/DDBJ databases">
        <authorList>
            <consortium name="Pathogen Informatics"/>
        </authorList>
    </citation>
    <scope>NUCLEOTIDE SEQUENCE [LARGE SCALE GENOMIC DNA]</scope>
    <source>
        <strain evidence="1 2">Zambia</strain>
    </source>
</reference>
<organism evidence="1 2">
    <name type="scientific">Schistosoma margrebowiei</name>
    <dbReference type="NCBI Taxonomy" id="48269"/>
    <lineage>
        <taxon>Eukaryota</taxon>
        <taxon>Metazoa</taxon>
        <taxon>Spiralia</taxon>
        <taxon>Lophotrochozoa</taxon>
        <taxon>Platyhelminthes</taxon>
        <taxon>Trematoda</taxon>
        <taxon>Digenea</taxon>
        <taxon>Strigeidida</taxon>
        <taxon>Schistosomatoidea</taxon>
        <taxon>Schistosomatidae</taxon>
        <taxon>Schistosoma</taxon>
    </lineage>
</organism>
<evidence type="ECO:0000313" key="1">
    <source>
        <dbReference type="EMBL" id="VDO26052.1"/>
    </source>
</evidence>
<dbReference type="Proteomes" id="UP000277204">
    <property type="component" value="Unassembled WGS sequence"/>
</dbReference>
<gene>
    <name evidence="1" type="ORF">SMRZ_LOCUS64</name>
</gene>
<dbReference type="AlphaFoldDB" id="A0A3P7X9H1"/>
<protein>
    <submittedName>
        <fullName evidence="1">Uncharacterized protein</fullName>
    </submittedName>
</protein>
<name>A0A3P7X9H1_9TREM</name>
<accession>A0A3P7X9H1</accession>
<sequence>MRRIIEADIKTMNYNWTELERIDQDRVGWRMLVSGLCWNPEGKRKGGRTKNILHREIEADMKRRNSNCKQLKYIIR</sequence>
<keyword evidence="2" id="KW-1185">Reference proteome</keyword>